<dbReference type="EMBL" id="KZ819662">
    <property type="protein sequence ID" value="PWN30792.1"/>
    <property type="molecule type" value="Genomic_DNA"/>
</dbReference>
<evidence type="ECO:0000256" key="2">
    <source>
        <dbReference type="PIRSR" id="PIRSR601461-1"/>
    </source>
</evidence>
<dbReference type="GO" id="GO:0004190">
    <property type="term" value="F:aspartic-type endopeptidase activity"/>
    <property type="evidence" value="ECO:0007669"/>
    <property type="project" value="InterPro"/>
</dbReference>
<evidence type="ECO:0000256" key="4">
    <source>
        <dbReference type="SAM" id="SignalP"/>
    </source>
</evidence>
<dbReference type="CDD" id="cd05471">
    <property type="entry name" value="pepsin_like"/>
    <property type="match status" value="1"/>
</dbReference>
<dbReference type="Proteomes" id="UP000245884">
    <property type="component" value="Unassembled WGS sequence"/>
</dbReference>
<dbReference type="PANTHER" id="PTHR47966:SF51">
    <property type="entry name" value="BETA-SITE APP-CLEAVING ENZYME, ISOFORM A-RELATED"/>
    <property type="match status" value="1"/>
</dbReference>
<evidence type="ECO:0000256" key="1">
    <source>
        <dbReference type="ARBA" id="ARBA00007447"/>
    </source>
</evidence>
<feature type="signal peptide" evidence="4">
    <location>
        <begin position="1"/>
        <end position="21"/>
    </location>
</feature>
<keyword evidence="6" id="KW-0645">Protease</keyword>
<dbReference type="PANTHER" id="PTHR47966">
    <property type="entry name" value="BETA-SITE APP-CLEAVING ENZYME, ISOFORM A-RELATED"/>
    <property type="match status" value="1"/>
</dbReference>
<protein>
    <submittedName>
        <fullName evidence="6">Acid protease</fullName>
    </submittedName>
</protein>
<dbReference type="InterPro" id="IPR034164">
    <property type="entry name" value="Pepsin-like_dom"/>
</dbReference>
<feature type="active site" evidence="2">
    <location>
        <position position="289"/>
    </location>
</feature>
<evidence type="ECO:0000313" key="7">
    <source>
        <dbReference type="Proteomes" id="UP000245884"/>
    </source>
</evidence>
<dbReference type="AlphaFoldDB" id="A0A316UZY9"/>
<dbReference type="InterPro" id="IPR001461">
    <property type="entry name" value="Aspartic_peptidase_A1"/>
</dbReference>
<comment type="similarity">
    <text evidence="1">Belongs to the peptidase A1 family.</text>
</comment>
<dbReference type="InterPro" id="IPR033121">
    <property type="entry name" value="PEPTIDASE_A1"/>
</dbReference>
<evidence type="ECO:0000256" key="3">
    <source>
        <dbReference type="PIRSR" id="PIRSR601461-2"/>
    </source>
</evidence>
<feature type="disulfide bond" evidence="3">
    <location>
        <begin position="323"/>
        <end position="357"/>
    </location>
</feature>
<dbReference type="PRINTS" id="PR00792">
    <property type="entry name" value="PEPSIN"/>
</dbReference>
<keyword evidence="4" id="KW-0732">Signal</keyword>
<name>A0A316UZY9_9BASI</name>
<proteinExistence type="inferred from homology"/>
<keyword evidence="6" id="KW-0378">Hydrolase</keyword>
<evidence type="ECO:0000259" key="5">
    <source>
        <dbReference type="PROSITE" id="PS51767"/>
    </source>
</evidence>
<feature type="active site" evidence="2">
    <location>
        <position position="92"/>
    </location>
</feature>
<dbReference type="STRING" id="1569628.A0A316UZY9"/>
<dbReference type="OrthoDB" id="771136at2759"/>
<dbReference type="SUPFAM" id="SSF50630">
    <property type="entry name" value="Acid proteases"/>
    <property type="match status" value="1"/>
</dbReference>
<dbReference type="GeneID" id="37026494"/>
<dbReference type="Pfam" id="PF00026">
    <property type="entry name" value="Asp"/>
    <property type="match status" value="1"/>
</dbReference>
<gene>
    <name evidence="6" type="ORF">BDZ90DRAFT_225470</name>
</gene>
<accession>A0A316UZY9</accession>
<sequence>MLVPSLAILIAAAACLPAALAAPFPLSALLSRQAGDGKPAFTKIPFHRVRHDGRSNEKRQISQGLQANHYYASYAAQISIGSPPQDFWFQLDTGSSMVFVAGEGYSSAGDPYYDPSKSSTAHATENTNVTLGYGGGTATGDQYTDTLSFFGLPQENFRFVTATSSTGLIAFPGTSGLIGLSSSKLTTNGNDAFIQTLVDQQQVESVAFSFSLEGLKTQAEVGWLNGRPPYLAPGGTFTLGTSFDTTQYQGELVTVNQSEYPPTPGAWTVPLTAVRFNNFTFDPAFALIDSGTSGMAVPQEALDQILSSIPGATVQEGITLLPCDYSFTTFEFDLNGVPFSVGPGALLNGPTSDPAFCSTFLSASSQPSLWILGDAFMKYYFVGFTAGPNPSISFGQLPDNGVVQASTTSGNIAQPTVATREAQASPLPQTVSVVSMPAVTGGPFASTNQRGATRSSLAAIATGQGSSSNGNSNGSSNGAMSAMSASWASKLFAAGCGLVALLAVAL</sequence>
<dbReference type="PROSITE" id="PS51767">
    <property type="entry name" value="PEPTIDASE_A1"/>
    <property type="match status" value="1"/>
</dbReference>
<feature type="chain" id="PRO_5016320048" evidence="4">
    <location>
        <begin position="22"/>
        <end position="506"/>
    </location>
</feature>
<dbReference type="Gene3D" id="2.40.70.10">
    <property type="entry name" value="Acid Proteases"/>
    <property type="match status" value="2"/>
</dbReference>
<keyword evidence="7" id="KW-1185">Reference proteome</keyword>
<organism evidence="6 7">
    <name type="scientific">Jaminaea rosea</name>
    <dbReference type="NCBI Taxonomy" id="1569628"/>
    <lineage>
        <taxon>Eukaryota</taxon>
        <taxon>Fungi</taxon>
        <taxon>Dikarya</taxon>
        <taxon>Basidiomycota</taxon>
        <taxon>Ustilaginomycotina</taxon>
        <taxon>Exobasidiomycetes</taxon>
        <taxon>Microstromatales</taxon>
        <taxon>Microstromatales incertae sedis</taxon>
        <taxon>Jaminaea</taxon>
    </lineage>
</organism>
<keyword evidence="3" id="KW-1015">Disulfide bond</keyword>
<dbReference type="InterPro" id="IPR021109">
    <property type="entry name" value="Peptidase_aspartic_dom_sf"/>
</dbReference>
<dbReference type="GO" id="GO:0006508">
    <property type="term" value="P:proteolysis"/>
    <property type="evidence" value="ECO:0007669"/>
    <property type="project" value="UniProtKB-KW"/>
</dbReference>
<dbReference type="RefSeq" id="XP_025365404.1">
    <property type="nucleotide sequence ID" value="XM_025504671.1"/>
</dbReference>
<reference evidence="6 7" key="1">
    <citation type="journal article" date="2018" name="Mol. Biol. Evol.">
        <title>Broad Genomic Sampling Reveals a Smut Pathogenic Ancestry of the Fungal Clade Ustilaginomycotina.</title>
        <authorList>
            <person name="Kijpornyongpan T."/>
            <person name="Mondo S.J."/>
            <person name="Barry K."/>
            <person name="Sandor L."/>
            <person name="Lee J."/>
            <person name="Lipzen A."/>
            <person name="Pangilinan J."/>
            <person name="LaButti K."/>
            <person name="Hainaut M."/>
            <person name="Henrissat B."/>
            <person name="Grigoriev I.V."/>
            <person name="Spatafora J.W."/>
            <person name="Aime M.C."/>
        </authorList>
    </citation>
    <scope>NUCLEOTIDE SEQUENCE [LARGE SCALE GENOMIC DNA]</scope>
    <source>
        <strain evidence="6 7">MCA 5214</strain>
    </source>
</reference>
<feature type="domain" description="Peptidase A1" evidence="5">
    <location>
        <begin position="74"/>
        <end position="395"/>
    </location>
</feature>
<evidence type="ECO:0000313" key="6">
    <source>
        <dbReference type="EMBL" id="PWN30792.1"/>
    </source>
</evidence>